<feature type="transmembrane region" description="Helical" evidence="1">
    <location>
        <begin position="92"/>
        <end position="115"/>
    </location>
</feature>
<reference evidence="3 4" key="1">
    <citation type="submission" date="2020-10" db="EMBL/GenBank/DDBJ databases">
        <title>Draft genome and description of Brachybacterium epidermidis sp nov.</title>
        <authorList>
            <person name="Boxberger M."/>
            <person name="La Scola B."/>
        </authorList>
    </citation>
    <scope>NUCLEOTIDE SEQUENCE [LARGE SCALE GENOMIC DNA]</scope>
    <source>
        <strain evidence="3 4">Marseille-Q2903</strain>
    </source>
</reference>
<evidence type="ECO:0000256" key="1">
    <source>
        <dbReference type="SAM" id="Phobius"/>
    </source>
</evidence>
<feature type="transmembrane region" description="Helical" evidence="1">
    <location>
        <begin position="12"/>
        <end position="33"/>
    </location>
</feature>
<dbReference type="InterPro" id="IPR029058">
    <property type="entry name" value="AB_hydrolase_fold"/>
</dbReference>
<organism evidence="3 4">
    <name type="scientific">Brachybacterium epidermidis</name>
    <dbReference type="NCBI Taxonomy" id="2781983"/>
    <lineage>
        <taxon>Bacteria</taxon>
        <taxon>Bacillati</taxon>
        <taxon>Actinomycetota</taxon>
        <taxon>Actinomycetes</taxon>
        <taxon>Micrococcales</taxon>
        <taxon>Dermabacteraceae</taxon>
        <taxon>Brachybacterium</taxon>
    </lineage>
</organism>
<keyword evidence="4" id="KW-1185">Reference proteome</keyword>
<proteinExistence type="predicted"/>
<dbReference type="EMBL" id="JADEYR010000007">
    <property type="protein sequence ID" value="MBE9404209.1"/>
    <property type="molecule type" value="Genomic_DNA"/>
</dbReference>
<dbReference type="RefSeq" id="WP_193865951.1">
    <property type="nucleotide sequence ID" value="NZ_JADEYR010000007.1"/>
</dbReference>
<keyword evidence="1" id="KW-0472">Membrane</keyword>
<accession>A0ABR9W187</accession>
<dbReference type="Gene3D" id="3.40.50.1820">
    <property type="entry name" value="alpha/beta hydrolase"/>
    <property type="match status" value="1"/>
</dbReference>
<sequence>MADPASSSARRVLPLLGLALALAHLSIGGWILLTRWEVLRSAHPALLVLVLVVIALGLLHGALALRGAGVARRRAATDADDSHAASRKRRGVLAVTGRVAMVLLSIVLLAATTWLRPFPADAEALSTLDRAKVELTSTATTITLHPAAGSTAAPSGASETEKVARTGLLFQPGARVDPRAYVPMLSRVAEAGYTVVIVKQPLQIGFLATGAHRAIIDQHPEIDQWVLAGHSLGGVVASLAAEDPDIDALVLWAAYPAGPIEVTGGMPVTSISGTADGLTTAQDVEASRDDLPADTTYVVIDGAVHAFFGDYGEQSGDGTPGISRTDAQDQIVGATLDILAGSHPQ</sequence>
<keyword evidence="3" id="KW-0378">Hydrolase</keyword>
<dbReference type="SUPFAM" id="SSF53474">
    <property type="entry name" value="alpha/beta-Hydrolases"/>
    <property type="match status" value="1"/>
</dbReference>
<gene>
    <name evidence="3" type="ORF">IOE58_08425</name>
</gene>
<dbReference type="Pfam" id="PF12695">
    <property type="entry name" value="Abhydrolase_5"/>
    <property type="match status" value="1"/>
</dbReference>
<keyword evidence="1" id="KW-1133">Transmembrane helix</keyword>
<dbReference type="InterPro" id="IPR029059">
    <property type="entry name" value="AB_hydrolase_5"/>
</dbReference>
<dbReference type="Proteomes" id="UP000644727">
    <property type="component" value="Unassembled WGS sequence"/>
</dbReference>
<keyword evidence="1" id="KW-0812">Transmembrane</keyword>
<comment type="caution">
    <text evidence="3">The sequence shown here is derived from an EMBL/GenBank/DDBJ whole genome shotgun (WGS) entry which is preliminary data.</text>
</comment>
<evidence type="ECO:0000313" key="3">
    <source>
        <dbReference type="EMBL" id="MBE9404209.1"/>
    </source>
</evidence>
<feature type="transmembrane region" description="Helical" evidence="1">
    <location>
        <begin position="45"/>
        <end position="65"/>
    </location>
</feature>
<feature type="domain" description="Alpha/beta hydrolase fold-5" evidence="2">
    <location>
        <begin position="168"/>
        <end position="327"/>
    </location>
</feature>
<protein>
    <submittedName>
        <fullName evidence="3">Alpha/beta hydrolase</fullName>
    </submittedName>
</protein>
<name>A0ABR9W187_9MICO</name>
<evidence type="ECO:0000259" key="2">
    <source>
        <dbReference type="Pfam" id="PF12695"/>
    </source>
</evidence>
<evidence type="ECO:0000313" key="4">
    <source>
        <dbReference type="Proteomes" id="UP000644727"/>
    </source>
</evidence>
<dbReference type="GO" id="GO:0016787">
    <property type="term" value="F:hydrolase activity"/>
    <property type="evidence" value="ECO:0007669"/>
    <property type="project" value="UniProtKB-KW"/>
</dbReference>